<dbReference type="EMBL" id="BOMM01000012">
    <property type="protein sequence ID" value="GIE09715.1"/>
    <property type="molecule type" value="Genomic_DNA"/>
</dbReference>
<proteinExistence type="predicted"/>
<reference evidence="3" key="1">
    <citation type="submission" date="2021-01" db="EMBL/GenBank/DDBJ databases">
        <title>Whole genome shotgun sequence of Actinoplanes ferrugineus NBRC 15555.</title>
        <authorList>
            <person name="Komaki H."/>
            <person name="Tamura T."/>
        </authorList>
    </citation>
    <scope>NUCLEOTIDE SEQUENCE</scope>
    <source>
        <strain evidence="3">NBRC 15555</strain>
    </source>
</reference>
<sequence>MAERSHVAGVFNLQTSKLLVVAIIIATAATGALVVTLFASMPSGQAPGPGPNGMPPPPPDLRPLAVISVVTGLFVLSWLAVLVVFARDQVLRQIRATQPPTPPGELGDLLAGLRTEIAADRERDLSALTDRLADLTTEFGERRETDGYLNGMRTAAAEPPEAKVRALRRNPPPR</sequence>
<keyword evidence="2" id="KW-0812">Transmembrane</keyword>
<feature type="region of interest" description="Disordered" evidence="1">
    <location>
        <begin position="143"/>
        <end position="174"/>
    </location>
</feature>
<keyword evidence="4" id="KW-1185">Reference proteome</keyword>
<evidence type="ECO:0000313" key="3">
    <source>
        <dbReference type="EMBL" id="GIE09715.1"/>
    </source>
</evidence>
<evidence type="ECO:0000256" key="2">
    <source>
        <dbReference type="SAM" id="Phobius"/>
    </source>
</evidence>
<accession>A0A919IVH9</accession>
<feature type="transmembrane region" description="Helical" evidence="2">
    <location>
        <begin position="18"/>
        <end position="41"/>
    </location>
</feature>
<name>A0A919IVH9_9ACTN</name>
<dbReference type="AlphaFoldDB" id="A0A919IVH9"/>
<dbReference type="Proteomes" id="UP000598174">
    <property type="component" value="Unassembled WGS sequence"/>
</dbReference>
<protein>
    <submittedName>
        <fullName evidence="3">Uncharacterized protein</fullName>
    </submittedName>
</protein>
<organism evidence="3 4">
    <name type="scientific">Paractinoplanes ferrugineus</name>
    <dbReference type="NCBI Taxonomy" id="113564"/>
    <lineage>
        <taxon>Bacteria</taxon>
        <taxon>Bacillati</taxon>
        <taxon>Actinomycetota</taxon>
        <taxon>Actinomycetes</taxon>
        <taxon>Micromonosporales</taxon>
        <taxon>Micromonosporaceae</taxon>
        <taxon>Paractinoplanes</taxon>
    </lineage>
</organism>
<keyword evidence="2" id="KW-1133">Transmembrane helix</keyword>
<evidence type="ECO:0000256" key="1">
    <source>
        <dbReference type="SAM" id="MobiDB-lite"/>
    </source>
</evidence>
<comment type="caution">
    <text evidence="3">The sequence shown here is derived from an EMBL/GenBank/DDBJ whole genome shotgun (WGS) entry which is preliminary data.</text>
</comment>
<gene>
    <name evidence="3" type="ORF">Afe05nite_15550</name>
</gene>
<evidence type="ECO:0000313" key="4">
    <source>
        <dbReference type="Proteomes" id="UP000598174"/>
    </source>
</evidence>
<keyword evidence="2" id="KW-0472">Membrane</keyword>
<feature type="transmembrane region" description="Helical" evidence="2">
    <location>
        <begin position="61"/>
        <end position="85"/>
    </location>
</feature>
<dbReference type="RefSeq" id="WP_203816321.1">
    <property type="nucleotide sequence ID" value="NZ_BAAABP010000007.1"/>
</dbReference>